<dbReference type="PROSITE" id="PS50928">
    <property type="entry name" value="ABC_TM1"/>
    <property type="match status" value="1"/>
</dbReference>
<feature type="transmembrane region" description="Helical" evidence="7">
    <location>
        <begin position="173"/>
        <end position="190"/>
    </location>
</feature>
<evidence type="ECO:0000313" key="10">
    <source>
        <dbReference type="Proteomes" id="UP000197334"/>
    </source>
</evidence>
<dbReference type="PANTHER" id="PTHR30465:SF74">
    <property type="entry name" value="OLIGOPEPTIDE TRANSPORT SYSTEM PERMEASE PROTEIN OPPB"/>
    <property type="match status" value="1"/>
</dbReference>
<feature type="transmembrane region" description="Helical" evidence="7">
    <location>
        <begin position="133"/>
        <end position="161"/>
    </location>
</feature>
<dbReference type="SUPFAM" id="SSF161098">
    <property type="entry name" value="MetI-like"/>
    <property type="match status" value="1"/>
</dbReference>
<feature type="domain" description="ABC transmembrane type-1" evidence="8">
    <location>
        <begin position="94"/>
        <end position="297"/>
    </location>
</feature>
<dbReference type="NCBIfam" id="NF007008">
    <property type="entry name" value="PRK09471.1"/>
    <property type="match status" value="1"/>
</dbReference>
<dbReference type="Pfam" id="PF00528">
    <property type="entry name" value="BPD_transp_1"/>
    <property type="match status" value="1"/>
</dbReference>
<comment type="subcellular location">
    <subcellularLocation>
        <location evidence="1 7">Cell membrane</location>
        <topology evidence="1 7">Multi-pass membrane protein</topology>
    </subcellularLocation>
</comment>
<evidence type="ECO:0000313" key="9">
    <source>
        <dbReference type="EMBL" id="OWV31216.1"/>
    </source>
</evidence>
<dbReference type="RefSeq" id="WP_088698760.1">
    <property type="nucleotide sequence ID" value="NZ_JPUA01000005.1"/>
</dbReference>
<accession>A0A246S435</accession>
<gene>
    <name evidence="9" type="primary">oppB</name>
    <name evidence="9" type="ORF">JI62_03025</name>
</gene>
<evidence type="ECO:0000256" key="2">
    <source>
        <dbReference type="ARBA" id="ARBA00022448"/>
    </source>
</evidence>
<organism evidence="9 10">
    <name type="scientific">Halomonas campaniensis</name>
    <dbReference type="NCBI Taxonomy" id="213554"/>
    <lineage>
        <taxon>Bacteria</taxon>
        <taxon>Pseudomonadati</taxon>
        <taxon>Pseudomonadota</taxon>
        <taxon>Gammaproteobacteria</taxon>
        <taxon>Oceanospirillales</taxon>
        <taxon>Halomonadaceae</taxon>
        <taxon>Halomonas</taxon>
    </lineage>
</organism>
<name>A0A246S435_9GAMM</name>
<feature type="transmembrane region" description="Helical" evidence="7">
    <location>
        <begin position="232"/>
        <end position="254"/>
    </location>
</feature>
<dbReference type="GO" id="GO:0005886">
    <property type="term" value="C:plasma membrane"/>
    <property type="evidence" value="ECO:0007669"/>
    <property type="project" value="UniProtKB-SubCell"/>
</dbReference>
<keyword evidence="3" id="KW-1003">Cell membrane</keyword>
<evidence type="ECO:0000256" key="6">
    <source>
        <dbReference type="ARBA" id="ARBA00023136"/>
    </source>
</evidence>
<feature type="transmembrane region" description="Helical" evidence="7">
    <location>
        <begin position="274"/>
        <end position="297"/>
    </location>
</feature>
<keyword evidence="10" id="KW-1185">Reference proteome</keyword>
<evidence type="ECO:0000256" key="3">
    <source>
        <dbReference type="ARBA" id="ARBA00022475"/>
    </source>
</evidence>
<dbReference type="InterPro" id="IPR035906">
    <property type="entry name" value="MetI-like_sf"/>
</dbReference>
<protein>
    <submittedName>
        <fullName evidence="9">Oligopeptide transporter permease</fullName>
    </submittedName>
</protein>
<dbReference type="STRING" id="213554.FF32_08590"/>
<feature type="transmembrane region" description="Helical" evidence="7">
    <location>
        <begin position="12"/>
        <end position="30"/>
    </location>
</feature>
<dbReference type="InterPro" id="IPR000515">
    <property type="entry name" value="MetI-like"/>
</dbReference>
<proteinExistence type="inferred from homology"/>
<dbReference type="CDD" id="cd06261">
    <property type="entry name" value="TM_PBP2"/>
    <property type="match status" value="1"/>
</dbReference>
<keyword evidence="5 7" id="KW-1133">Transmembrane helix</keyword>
<keyword evidence="6 7" id="KW-0472">Membrane</keyword>
<keyword evidence="4 7" id="KW-0812">Transmembrane</keyword>
<sequence length="309" mass="33979">MLNYTLRRLLQAIPTLWIVITLSFFLMHLAPGGPFDGERQLPPEIEANLMASYGLDKPVWEQYITYMGNLLQGDLGPSFKYKDFSVTELVAQGFPVSLELGLWAISLALLVGIPMGVIAALKRNSTIDYMVMGTALAGVAIPNFVVAPLLALVFGVFLAWLPVGGWNDGHWRNMVLPIVALSLQQIAYIARMTRASMIEVLGSHFIRTARAKGLNESEVILRHALRPSMLPVISYLGPAIAGIITGSVVIEQIFGIPGIGRYFVQAALNRDYTLVMGTVVFYSALIVLLNLLVDLLYSALDPQIRYDND</sequence>
<reference evidence="9 10" key="1">
    <citation type="submission" date="2014-08" db="EMBL/GenBank/DDBJ databases">
        <title>Draft genome sequence of a novel L-asparaginase producing marine bacterium, Halomonas campaniensis.</title>
        <authorList>
            <person name="Sundarakrishnan B."/>
            <person name="Moushumi Priya A."/>
            <person name="Raman G."/>
            <person name="Sakthivel N."/>
            <person name="Park S."/>
            <person name="Jayachandran S."/>
        </authorList>
    </citation>
    <scope>NUCLEOTIDE SEQUENCE [LARGE SCALE GENOMIC DNA]</scope>
    <source>
        <strain evidence="9 10">SK03</strain>
    </source>
</reference>
<dbReference type="Proteomes" id="UP000197334">
    <property type="component" value="Unassembled WGS sequence"/>
</dbReference>
<evidence type="ECO:0000256" key="7">
    <source>
        <dbReference type="RuleBase" id="RU363032"/>
    </source>
</evidence>
<evidence type="ECO:0000259" key="8">
    <source>
        <dbReference type="PROSITE" id="PS50928"/>
    </source>
</evidence>
<comment type="similarity">
    <text evidence="7">Belongs to the binding-protein-dependent transport system permease family.</text>
</comment>
<dbReference type="GO" id="GO:0055085">
    <property type="term" value="P:transmembrane transport"/>
    <property type="evidence" value="ECO:0007669"/>
    <property type="project" value="InterPro"/>
</dbReference>
<dbReference type="Gene3D" id="1.10.3720.10">
    <property type="entry name" value="MetI-like"/>
    <property type="match status" value="1"/>
</dbReference>
<dbReference type="PANTHER" id="PTHR30465">
    <property type="entry name" value="INNER MEMBRANE ABC TRANSPORTER"/>
    <property type="match status" value="1"/>
</dbReference>
<comment type="caution">
    <text evidence="9">The sequence shown here is derived from an EMBL/GenBank/DDBJ whole genome shotgun (WGS) entry which is preliminary data.</text>
</comment>
<dbReference type="Pfam" id="PF19300">
    <property type="entry name" value="BPD_transp_1_N"/>
    <property type="match status" value="1"/>
</dbReference>
<dbReference type="InterPro" id="IPR045621">
    <property type="entry name" value="BPD_transp_1_N"/>
</dbReference>
<dbReference type="OrthoDB" id="9805855at2"/>
<evidence type="ECO:0000256" key="5">
    <source>
        <dbReference type="ARBA" id="ARBA00022989"/>
    </source>
</evidence>
<dbReference type="AlphaFoldDB" id="A0A246S435"/>
<feature type="transmembrane region" description="Helical" evidence="7">
    <location>
        <begin position="100"/>
        <end position="121"/>
    </location>
</feature>
<keyword evidence="2 7" id="KW-0813">Transport</keyword>
<evidence type="ECO:0000256" key="1">
    <source>
        <dbReference type="ARBA" id="ARBA00004651"/>
    </source>
</evidence>
<dbReference type="EMBL" id="JPUA01000005">
    <property type="protein sequence ID" value="OWV31216.1"/>
    <property type="molecule type" value="Genomic_DNA"/>
</dbReference>
<evidence type="ECO:0000256" key="4">
    <source>
        <dbReference type="ARBA" id="ARBA00022692"/>
    </source>
</evidence>